<dbReference type="InterPro" id="IPR041657">
    <property type="entry name" value="HTH_17"/>
</dbReference>
<sequence length="99" mass="11581">MANIKKCEDEILQKMRIIAYKEILSFKEAVLYLNVSESFLYKLTSKNEIPFSKPNGGKIYFKKEDLNKWMTQNSTTSIDELEKEILTKLKKGRDGKKIN</sequence>
<dbReference type="Pfam" id="PF12728">
    <property type="entry name" value="HTH_17"/>
    <property type="match status" value="1"/>
</dbReference>
<dbReference type="AlphaFoldDB" id="A0A246GLJ8"/>
<accession>A0A246GLJ8</accession>
<reference evidence="2 3" key="1">
    <citation type="journal article" date="2017" name="Infect. Genet. Evol.">
        <title>Comparative genome analysis of fish pathogen Flavobacterium columnare reveals extensive sequence diversity within the species.</title>
        <authorList>
            <person name="Kayansamruaj P."/>
            <person name="Dong H.T."/>
            <person name="Hirono I."/>
            <person name="Kondo H."/>
            <person name="Senapin S."/>
            <person name="Rodkhum C."/>
        </authorList>
    </citation>
    <scope>NUCLEOTIDE SEQUENCE [LARGE SCALE GENOMIC DNA]</scope>
    <source>
        <strain evidence="2 3">1215</strain>
    </source>
</reference>
<dbReference type="SUPFAM" id="SSF46955">
    <property type="entry name" value="Putative DNA-binding domain"/>
    <property type="match status" value="1"/>
</dbReference>
<dbReference type="InterPro" id="IPR038148">
    <property type="entry name" value="Tn1545/Tn916_Xis"/>
</dbReference>
<dbReference type="Proteomes" id="UP000197768">
    <property type="component" value="Unassembled WGS sequence"/>
</dbReference>
<dbReference type="GO" id="GO:0003677">
    <property type="term" value="F:DNA binding"/>
    <property type="evidence" value="ECO:0007669"/>
    <property type="project" value="InterPro"/>
</dbReference>
<gene>
    <name evidence="2" type="ORF">BWK59_00785</name>
</gene>
<organism evidence="2 3">
    <name type="scientific">Flavobacterium davisii</name>
    <dbReference type="NCBI Taxonomy" id="2906077"/>
    <lineage>
        <taxon>Bacteria</taxon>
        <taxon>Pseudomonadati</taxon>
        <taxon>Bacteroidota</taxon>
        <taxon>Flavobacteriia</taxon>
        <taxon>Flavobacteriales</taxon>
        <taxon>Flavobacteriaceae</taxon>
        <taxon>Flavobacterium</taxon>
    </lineage>
</organism>
<evidence type="ECO:0000259" key="1">
    <source>
        <dbReference type="Pfam" id="PF12728"/>
    </source>
</evidence>
<evidence type="ECO:0000313" key="3">
    <source>
        <dbReference type="Proteomes" id="UP000197768"/>
    </source>
</evidence>
<dbReference type="Gene3D" id="3.90.105.50">
    <property type="match status" value="1"/>
</dbReference>
<dbReference type="InterPro" id="IPR009061">
    <property type="entry name" value="DNA-bd_dom_put_sf"/>
</dbReference>
<name>A0A246GLJ8_9FLAO</name>
<evidence type="ECO:0000313" key="2">
    <source>
        <dbReference type="EMBL" id="OWP85302.1"/>
    </source>
</evidence>
<dbReference type="InterPro" id="IPR010093">
    <property type="entry name" value="SinI_DNA-bd"/>
</dbReference>
<dbReference type="RefSeq" id="WP_088390111.1">
    <property type="nucleotide sequence ID" value="NZ_MTCZ01000003.1"/>
</dbReference>
<dbReference type="EMBL" id="MTCZ01000003">
    <property type="protein sequence ID" value="OWP85302.1"/>
    <property type="molecule type" value="Genomic_DNA"/>
</dbReference>
<protein>
    <recommendedName>
        <fullName evidence="1">Helix-turn-helix domain-containing protein</fullName>
    </recommendedName>
</protein>
<comment type="caution">
    <text evidence="2">The sequence shown here is derived from an EMBL/GenBank/DDBJ whole genome shotgun (WGS) entry which is preliminary data.</text>
</comment>
<feature type="domain" description="Helix-turn-helix" evidence="1">
    <location>
        <begin position="24"/>
        <end position="74"/>
    </location>
</feature>
<dbReference type="NCBIfam" id="TIGR01764">
    <property type="entry name" value="excise"/>
    <property type="match status" value="1"/>
</dbReference>
<proteinExistence type="predicted"/>